<keyword evidence="13" id="KW-0511">Multifunctional enzyme</keyword>
<dbReference type="NCBIfam" id="TIGR01496">
    <property type="entry name" value="DHPS"/>
    <property type="match status" value="1"/>
</dbReference>
<dbReference type="InterPro" id="IPR000550">
    <property type="entry name" value="Hppk"/>
</dbReference>
<accession>A0A8J3EA22</accession>
<dbReference type="Gene3D" id="3.20.20.20">
    <property type="entry name" value="Dihydropteroate synthase-like"/>
    <property type="match status" value="1"/>
</dbReference>
<dbReference type="InterPro" id="IPR011005">
    <property type="entry name" value="Dihydropteroate_synth-like_sf"/>
</dbReference>
<dbReference type="PANTHER" id="PTHR20941:SF1">
    <property type="entry name" value="FOLIC ACID SYNTHESIS PROTEIN FOL1"/>
    <property type="match status" value="1"/>
</dbReference>
<evidence type="ECO:0000256" key="11">
    <source>
        <dbReference type="ARBA" id="ARBA00022842"/>
    </source>
</evidence>
<proteinExistence type="inferred from homology"/>
<evidence type="ECO:0000259" key="14">
    <source>
        <dbReference type="PROSITE" id="PS50972"/>
    </source>
</evidence>
<dbReference type="OrthoDB" id="9811744at2"/>
<dbReference type="GO" id="GO:0005524">
    <property type="term" value="F:ATP binding"/>
    <property type="evidence" value="ECO:0007669"/>
    <property type="project" value="UniProtKB-KW"/>
</dbReference>
<keyword evidence="7" id="KW-0479">Metal-binding</keyword>
<organism evidence="15 16">
    <name type="scientific">Cysteiniphilum litorale</name>
    <dbReference type="NCBI Taxonomy" id="2056700"/>
    <lineage>
        <taxon>Bacteria</taxon>
        <taxon>Pseudomonadati</taxon>
        <taxon>Pseudomonadota</taxon>
        <taxon>Gammaproteobacteria</taxon>
        <taxon>Thiotrichales</taxon>
        <taxon>Fastidiosibacteraceae</taxon>
        <taxon>Cysteiniphilum</taxon>
    </lineage>
</organism>
<feature type="domain" description="Pterin-binding" evidence="14">
    <location>
        <begin position="172"/>
        <end position="435"/>
    </location>
</feature>
<sequence>MCEVVLGLGSNVGHKLSNLRQAVDWIAKRIGQVQKISPIYQTKALLPANAPLSWDIDYYNLAVLVQTDLAPDALLSEIKRIETTLGRDPEHAFWSPREIDIDILCYEDLSYQNEYLTIPHKELLKRNFALKPLLDVYPCWRHPQYSGDLYQYIKNIKKMPMLELAPFTLAGSQIMVIVNLSSDSFSQQGEEVIPLEQFEQYIIELVNEGAEVIDLGAESTKPGVKPITAEVYWQRLKPYLEIVESLVNAHVLPLDLKVSIDTYHAEVVAKALNYSCVNIINDIYGVEVKSIVALIKGKMIDYVFMHQLGVAGGKYLASDSDPVSEVIAFAKEKIQILLDTGIRKERLIFDIGIGFGKTAYQAQQLLDGVAEIKESLGIKILVGHSRKSSVMPYVATKDNAEKDLATAMISRDLIKKGVDYLRVHNVRLTAIAKHI</sequence>
<comment type="caution">
    <text evidence="15">The sequence shown here is derived from an EMBL/GenBank/DDBJ whole genome shotgun (WGS) entry which is preliminary data.</text>
</comment>
<dbReference type="GO" id="GO:0003848">
    <property type="term" value="F:2-amino-4-hydroxy-6-hydroxymethyldihydropteridine diphosphokinase activity"/>
    <property type="evidence" value="ECO:0007669"/>
    <property type="project" value="InterPro"/>
</dbReference>
<keyword evidence="16" id="KW-1185">Reference proteome</keyword>
<dbReference type="InterPro" id="IPR000489">
    <property type="entry name" value="Pterin-binding_dom"/>
</dbReference>
<dbReference type="GO" id="GO:0005829">
    <property type="term" value="C:cytosol"/>
    <property type="evidence" value="ECO:0007669"/>
    <property type="project" value="TreeGrafter"/>
</dbReference>
<gene>
    <name evidence="15" type="primary">folK</name>
    <name evidence="15" type="ORF">GCM10010995_20960</name>
</gene>
<keyword evidence="12" id="KW-0289">Folate biosynthesis</keyword>
<dbReference type="InterPro" id="IPR045031">
    <property type="entry name" value="DHP_synth-like"/>
</dbReference>
<dbReference type="GO" id="GO:0046872">
    <property type="term" value="F:metal ion binding"/>
    <property type="evidence" value="ECO:0007669"/>
    <property type="project" value="UniProtKB-KW"/>
</dbReference>
<evidence type="ECO:0000256" key="8">
    <source>
        <dbReference type="ARBA" id="ARBA00022741"/>
    </source>
</evidence>
<dbReference type="SUPFAM" id="SSF55083">
    <property type="entry name" value="6-hydroxymethyl-7,8-dihydropterin pyrophosphokinase, HPPK"/>
    <property type="match status" value="1"/>
</dbReference>
<dbReference type="Pfam" id="PF00809">
    <property type="entry name" value="Pterin_bind"/>
    <property type="match status" value="1"/>
</dbReference>
<evidence type="ECO:0000313" key="16">
    <source>
        <dbReference type="Proteomes" id="UP000636949"/>
    </source>
</evidence>
<name>A0A8J3EA22_9GAMM</name>
<dbReference type="SUPFAM" id="SSF51717">
    <property type="entry name" value="Dihydropteroate synthetase-like"/>
    <property type="match status" value="1"/>
</dbReference>
<evidence type="ECO:0000256" key="3">
    <source>
        <dbReference type="ARBA" id="ARBA00004763"/>
    </source>
</evidence>
<comment type="pathway">
    <text evidence="4">Cofactor biosynthesis; tetrahydrofolate biosynthesis; 2-amino-4-hydroxy-6-hydroxymethyl-7,8-dihydropteridine diphosphate from 7,8-dihydroneopterin triphosphate: step 4/4.</text>
</comment>
<dbReference type="PROSITE" id="PS50972">
    <property type="entry name" value="PTERIN_BINDING"/>
    <property type="match status" value="1"/>
</dbReference>
<comment type="cofactor">
    <cofactor evidence="2">
        <name>Mg(2+)</name>
        <dbReference type="ChEBI" id="CHEBI:18420"/>
    </cofactor>
</comment>
<evidence type="ECO:0000256" key="2">
    <source>
        <dbReference type="ARBA" id="ARBA00001946"/>
    </source>
</evidence>
<dbReference type="AlphaFoldDB" id="A0A8J3EA22"/>
<evidence type="ECO:0000256" key="9">
    <source>
        <dbReference type="ARBA" id="ARBA00022777"/>
    </source>
</evidence>
<reference evidence="15" key="1">
    <citation type="journal article" date="2014" name="Int. J. Syst. Evol. Microbiol.">
        <title>Complete genome sequence of Corynebacterium casei LMG S-19264T (=DSM 44701T), isolated from a smear-ripened cheese.</title>
        <authorList>
            <consortium name="US DOE Joint Genome Institute (JGI-PGF)"/>
            <person name="Walter F."/>
            <person name="Albersmeier A."/>
            <person name="Kalinowski J."/>
            <person name="Ruckert C."/>
        </authorList>
    </citation>
    <scope>NUCLEOTIDE SEQUENCE</scope>
    <source>
        <strain evidence="15">CGMCC 1.15758</strain>
    </source>
</reference>
<keyword evidence="10" id="KW-0067">ATP-binding</keyword>
<comment type="similarity">
    <text evidence="5">In the C-terminal section; belongs to the DHPS family.</text>
</comment>
<evidence type="ECO:0000256" key="12">
    <source>
        <dbReference type="ARBA" id="ARBA00022909"/>
    </source>
</evidence>
<keyword evidence="9" id="KW-0418">Kinase</keyword>
<dbReference type="CDD" id="cd00483">
    <property type="entry name" value="HPPK"/>
    <property type="match status" value="1"/>
</dbReference>
<dbReference type="Proteomes" id="UP000636949">
    <property type="component" value="Unassembled WGS sequence"/>
</dbReference>
<dbReference type="PROSITE" id="PS00793">
    <property type="entry name" value="DHPS_2"/>
    <property type="match status" value="1"/>
</dbReference>
<keyword evidence="6" id="KW-0808">Transferase</keyword>
<evidence type="ECO:0000256" key="1">
    <source>
        <dbReference type="ARBA" id="ARBA00000012"/>
    </source>
</evidence>
<protein>
    <submittedName>
        <fullName evidence="15">2-amino-4-hydroxy-6-hydroxymethyldihydropteridine pyrophosphokinase</fullName>
    </submittedName>
</protein>
<dbReference type="UniPathway" id="UPA00077">
    <property type="reaction ID" value="UER00155"/>
</dbReference>
<dbReference type="Gene3D" id="3.30.70.560">
    <property type="entry name" value="7,8-Dihydro-6-hydroxymethylpterin-pyrophosphokinase HPPK"/>
    <property type="match status" value="1"/>
</dbReference>
<dbReference type="NCBIfam" id="TIGR01498">
    <property type="entry name" value="folK"/>
    <property type="match status" value="1"/>
</dbReference>
<evidence type="ECO:0000256" key="5">
    <source>
        <dbReference type="ARBA" id="ARBA00009951"/>
    </source>
</evidence>
<dbReference type="GO" id="GO:0004156">
    <property type="term" value="F:dihydropteroate synthase activity"/>
    <property type="evidence" value="ECO:0007669"/>
    <property type="project" value="UniProtKB-EC"/>
</dbReference>
<dbReference type="InterPro" id="IPR035907">
    <property type="entry name" value="Hppk_sf"/>
</dbReference>
<evidence type="ECO:0000313" key="15">
    <source>
        <dbReference type="EMBL" id="GGG03335.1"/>
    </source>
</evidence>
<dbReference type="EMBL" id="BMJS01000027">
    <property type="protein sequence ID" value="GGG03335.1"/>
    <property type="molecule type" value="Genomic_DNA"/>
</dbReference>
<evidence type="ECO:0000256" key="4">
    <source>
        <dbReference type="ARBA" id="ARBA00005051"/>
    </source>
</evidence>
<dbReference type="Pfam" id="PF01288">
    <property type="entry name" value="HPPK"/>
    <property type="match status" value="1"/>
</dbReference>
<dbReference type="GO" id="GO:0046656">
    <property type="term" value="P:folic acid biosynthetic process"/>
    <property type="evidence" value="ECO:0007669"/>
    <property type="project" value="UniProtKB-KW"/>
</dbReference>
<reference evidence="15" key="2">
    <citation type="submission" date="2020-09" db="EMBL/GenBank/DDBJ databases">
        <authorList>
            <person name="Sun Q."/>
            <person name="Zhou Y."/>
        </authorList>
    </citation>
    <scope>NUCLEOTIDE SEQUENCE</scope>
    <source>
        <strain evidence="15">CGMCC 1.15758</strain>
    </source>
</reference>
<evidence type="ECO:0000256" key="13">
    <source>
        <dbReference type="ARBA" id="ARBA00023268"/>
    </source>
</evidence>
<keyword evidence="11" id="KW-0460">Magnesium</keyword>
<dbReference type="GO" id="GO:0046654">
    <property type="term" value="P:tetrahydrofolate biosynthetic process"/>
    <property type="evidence" value="ECO:0007669"/>
    <property type="project" value="UniProtKB-UniPathway"/>
</dbReference>
<evidence type="ECO:0000256" key="7">
    <source>
        <dbReference type="ARBA" id="ARBA00022723"/>
    </source>
</evidence>
<evidence type="ECO:0000256" key="6">
    <source>
        <dbReference type="ARBA" id="ARBA00022679"/>
    </source>
</evidence>
<keyword evidence="8" id="KW-0547">Nucleotide-binding</keyword>
<comment type="catalytic activity">
    <reaction evidence="1">
        <text>(7,8-dihydropterin-6-yl)methyl diphosphate + 4-aminobenzoate = 7,8-dihydropteroate + diphosphate</text>
        <dbReference type="Rhea" id="RHEA:19949"/>
        <dbReference type="ChEBI" id="CHEBI:17836"/>
        <dbReference type="ChEBI" id="CHEBI:17839"/>
        <dbReference type="ChEBI" id="CHEBI:33019"/>
        <dbReference type="ChEBI" id="CHEBI:72950"/>
        <dbReference type="EC" id="2.5.1.15"/>
    </reaction>
</comment>
<dbReference type="RefSeq" id="WP_117003422.1">
    <property type="nucleotide sequence ID" value="NZ_BMJS01000027.1"/>
</dbReference>
<dbReference type="PANTHER" id="PTHR20941">
    <property type="entry name" value="FOLATE SYNTHESIS PROTEINS"/>
    <property type="match status" value="1"/>
</dbReference>
<dbReference type="InterPro" id="IPR006390">
    <property type="entry name" value="DHP_synth_dom"/>
</dbReference>
<comment type="pathway">
    <text evidence="3">Cofactor biosynthesis; tetrahydrofolate biosynthesis; 7,8-dihydrofolate from 2-amino-4-hydroxy-6-hydroxymethyl-7,8-dihydropteridine diphosphate and 4-aminobenzoate: step 1/2.</text>
</comment>
<dbReference type="GO" id="GO:0016301">
    <property type="term" value="F:kinase activity"/>
    <property type="evidence" value="ECO:0007669"/>
    <property type="project" value="UniProtKB-KW"/>
</dbReference>
<evidence type="ECO:0000256" key="10">
    <source>
        <dbReference type="ARBA" id="ARBA00022840"/>
    </source>
</evidence>